<keyword evidence="2" id="KW-0378">Hydrolase</keyword>
<comment type="caution">
    <text evidence="2">The sequence shown here is derived from an EMBL/GenBank/DDBJ whole genome shotgun (WGS) entry which is preliminary data.</text>
</comment>
<evidence type="ECO:0000313" key="3">
    <source>
        <dbReference type="EMBL" id="KAF9784458.1"/>
    </source>
</evidence>
<reference evidence="2" key="1">
    <citation type="journal article" date="2020" name="Nat. Commun.">
        <title>Large-scale genome sequencing of mycorrhizal fungi provides insights into the early evolution of symbiotic traits.</title>
        <authorList>
            <person name="Miyauchi S."/>
            <person name="Kiss E."/>
            <person name="Kuo A."/>
            <person name="Drula E."/>
            <person name="Kohler A."/>
            <person name="Sanchez-Garcia M."/>
            <person name="Morin E."/>
            <person name="Andreopoulos B."/>
            <person name="Barry K.W."/>
            <person name="Bonito G."/>
            <person name="Buee M."/>
            <person name="Carver A."/>
            <person name="Chen C."/>
            <person name="Cichocki N."/>
            <person name="Clum A."/>
            <person name="Culley D."/>
            <person name="Crous P.W."/>
            <person name="Fauchery L."/>
            <person name="Girlanda M."/>
            <person name="Hayes R.D."/>
            <person name="Keri Z."/>
            <person name="LaButti K."/>
            <person name="Lipzen A."/>
            <person name="Lombard V."/>
            <person name="Magnuson J."/>
            <person name="Maillard F."/>
            <person name="Murat C."/>
            <person name="Nolan M."/>
            <person name="Ohm R.A."/>
            <person name="Pangilinan J."/>
            <person name="Pereira M.F."/>
            <person name="Perotto S."/>
            <person name="Peter M."/>
            <person name="Pfister S."/>
            <person name="Riley R."/>
            <person name="Sitrit Y."/>
            <person name="Stielow J.B."/>
            <person name="Szollosi G."/>
            <person name="Zifcakova L."/>
            <person name="Stursova M."/>
            <person name="Spatafora J.W."/>
            <person name="Tedersoo L."/>
            <person name="Vaario L.M."/>
            <person name="Yamada A."/>
            <person name="Yan M."/>
            <person name="Wang P."/>
            <person name="Xu J."/>
            <person name="Bruns T."/>
            <person name="Baldrian P."/>
            <person name="Vilgalys R."/>
            <person name="Dunand C."/>
            <person name="Henrissat B."/>
            <person name="Grigoriev I.V."/>
            <person name="Hibbett D."/>
            <person name="Nagy L.G."/>
            <person name="Martin F.M."/>
        </authorList>
    </citation>
    <scope>NUCLEOTIDE SEQUENCE</scope>
    <source>
        <strain evidence="2">UH-Tt-Lm1</strain>
    </source>
</reference>
<dbReference type="PANTHER" id="PTHR47958">
    <property type="entry name" value="ATP-DEPENDENT RNA HELICASE DBP3"/>
    <property type="match status" value="1"/>
</dbReference>
<dbReference type="PROSITE" id="PS51194">
    <property type="entry name" value="HELICASE_CTER"/>
    <property type="match status" value="1"/>
</dbReference>
<feature type="non-terminal residue" evidence="2">
    <location>
        <position position="1"/>
    </location>
</feature>
<organism evidence="2 4">
    <name type="scientific">Thelephora terrestris</name>
    <dbReference type="NCBI Taxonomy" id="56493"/>
    <lineage>
        <taxon>Eukaryota</taxon>
        <taxon>Fungi</taxon>
        <taxon>Dikarya</taxon>
        <taxon>Basidiomycota</taxon>
        <taxon>Agaricomycotina</taxon>
        <taxon>Agaricomycetes</taxon>
        <taxon>Thelephorales</taxon>
        <taxon>Thelephoraceae</taxon>
        <taxon>Thelephora</taxon>
    </lineage>
</organism>
<reference evidence="2" key="2">
    <citation type="submission" date="2020-11" db="EMBL/GenBank/DDBJ databases">
        <authorList>
            <consortium name="DOE Joint Genome Institute"/>
            <person name="Kuo A."/>
            <person name="Miyauchi S."/>
            <person name="Kiss E."/>
            <person name="Drula E."/>
            <person name="Kohler A."/>
            <person name="Sanchez-Garcia M."/>
            <person name="Andreopoulos B."/>
            <person name="Barry K.W."/>
            <person name="Bonito G."/>
            <person name="Buee M."/>
            <person name="Carver A."/>
            <person name="Chen C."/>
            <person name="Cichocki N."/>
            <person name="Clum A."/>
            <person name="Culley D."/>
            <person name="Crous P.W."/>
            <person name="Fauchery L."/>
            <person name="Girlanda M."/>
            <person name="Hayes R."/>
            <person name="Keri Z."/>
            <person name="Labutti K."/>
            <person name="Lipzen A."/>
            <person name="Lombard V."/>
            <person name="Magnuson J."/>
            <person name="Maillard F."/>
            <person name="Morin E."/>
            <person name="Murat C."/>
            <person name="Nolan M."/>
            <person name="Ohm R."/>
            <person name="Pangilinan J."/>
            <person name="Pereira M."/>
            <person name="Perotto S."/>
            <person name="Peter M."/>
            <person name="Riley R."/>
            <person name="Sitrit Y."/>
            <person name="Stielow B."/>
            <person name="Szollosi G."/>
            <person name="Zifcakova L."/>
            <person name="Stursova M."/>
            <person name="Spatafora J.W."/>
            <person name="Tedersoo L."/>
            <person name="Vaario L.-M."/>
            <person name="Yamada A."/>
            <person name="Yan M."/>
            <person name="Wang P."/>
            <person name="Xu J."/>
            <person name="Bruns T."/>
            <person name="Baldrian P."/>
            <person name="Vilgalys R."/>
            <person name="Henrissat B."/>
            <person name="Grigoriev I.V."/>
            <person name="Hibbett D."/>
            <person name="Nagy L.G."/>
            <person name="Martin F.M."/>
        </authorList>
    </citation>
    <scope>NUCLEOTIDE SEQUENCE</scope>
    <source>
        <strain evidence="2">UH-Tt-Lm1</strain>
    </source>
</reference>
<dbReference type="SMART" id="SM00490">
    <property type="entry name" value="HELICc"/>
    <property type="match status" value="1"/>
</dbReference>
<dbReference type="AlphaFoldDB" id="A0A9P6HEC2"/>
<feature type="domain" description="Helicase C-terminal" evidence="1">
    <location>
        <begin position="13"/>
        <end position="110"/>
    </location>
</feature>
<sequence length="110" mass="12256">IDQIVEVRAEDTKFNRLLEILGQMYNEGAGARTLSFVDRQEAADSLLRELMRKGYLCMSLQGGKGRFYRDQTIADFKSGVVPIVIATSVAARGLDVKQLKLVINHDAPED</sequence>
<dbReference type="GO" id="GO:0016787">
    <property type="term" value="F:hydrolase activity"/>
    <property type="evidence" value="ECO:0007669"/>
    <property type="project" value="UniProtKB-KW"/>
</dbReference>
<dbReference type="Proteomes" id="UP000736335">
    <property type="component" value="Unassembled WGS sequence"/>
</dbReference>
<dbReference type="InterPro" id="IPR001650">
    <property type="entry name" value="Helicase_C-like"/>
</dbReference>
<dbReference type="OrthoDB" id="196131at2759"/>
<keyword evidence="4" id="KW-1185">Reference proteome</keyword>
<dbReference type="Gene3D" id="3.40.50.300">
    <property type="entry name" value="P-loop containing nucleotide triphosphate hydrolases"/>
    <property type="match status" value="1"/>
</dbReference>
<evidence type="ECO:0000259" key="1">
    <source>
        <dbReference type="PROSITE" id="PS51194"/>
    </source>
</evidence>
<dbReference type="EMBL" id="WIUZ02000008">
    <property type="protein sequence ID" value="KAF9784440.1"/>
    <property type="molecule type" value="Genomic_DNA"/>
</dbReference>
<dbReference type="EMBL" id="WIUZ02000008">
    <property type="protein sequence ID" value="KAF9784458.1"/>
    <property type="molecule type" value="Genomic_DNA"/>
</dbReference>
<proteinExistence type="predicted"/>
<evidence type="ECO:0000313" key="4">
    <source>
        <dbReference type="Proteomes" id="UP000736335"/>
    </source>
</evidence>
<dbReference type="InterPro" id="IPR027417">
    <property type="entry name" value="P-loop_NTPase"/>
</dbReference>
<dbReference type="Pfam" id="PF00271">
    <property type="entry name" value="Helicase_C"/>
    <property type="match status" value="1"/>
</dbReference>
<protein>
    <submittedName>
        <fullName evidence="2">P-loop containing nucleoside triphosphate hydrolase protein</fullName>
    </submittedName>
</protein>
<evidence type="ECO:0000313" key="2">
    <source>
        <dbReference type="EMBL" id="KAF9784440.1"/>
    </source>
</evidence>
<name>A0A9P6HEC2_9AGAM</name>
<gene>
    <name evidence="2" type="ORF">BJ322DRAFT_1006781</name>
    <name evidence="3" type="ORF">BJ322DRAFT_1007081</name>
</gene>
<dbReference type="SUPFAM" id="SSF52540">
    <property type="entry name" value="P-loop containing nucleoside triphosphate hydrolases"/>
    <property type="match status" value="1"/>
</dbReference>
<dbReference type="CDD" id="cd18787">
    <property type="entry name" value="SF2_C_DEAD"/>
    <property type="match status" value="1"/>
</dbReference>
<accession>A0A9P6HEC2</accession>